<reference evidence="1 2" key="1">
    <citation type="submission" date="2023-11" db="EMBL/GenBank/DDBJ databases">
        <authorList>
            <person name="Val-Calvo J."/>
            <person name="Scortti M."/>
            <person name="Vazquez-Boland J."/>
        </authorList>
    </citation>
    <scope>NUCLEOTIDE SEQUENCE [LARGE SCALE GENOMIC DNA]</scope>
    <source>
        <strain evidence="1 2">PAM 2766</strain>
    </source>
</reference>
<evidence type="ECO:0000313" key="1">
    <source>
        <dbReference type="EMBL" id="MFM1723872.1"/>
    </source>
</evidence>
<accession>A0ABW9FFC0</accession>
<evidence type="ECO:0000313" key="2">
    <source>
        <dbReference type="Proteomes" id="UP001629745"/>
    </source>
</evidence>
<protein>
    <recommendedName>
        <fullName evidence="3">NUDIX hydrolase</fullName>
    </recommendedName>
</protein>
<sequence length="53" mass="5588">MESVVALMMDDAGEVLTLQRAAYVGTYRTSMPDGRALAHPAKEMAAATSESVS</sequence>
<organism evidence="1 2">
    <name type="scientific">Rhodococcus parequi</name>
    <dbReference type="NCBI Taxonomy" id="3137122"/>
    <lineage>
        <taxon>Bacteria</taxon>
        <taxon>Bacillati</taxon>
        <taxon>Actinomycetota</taxon>
        <taxon>Actinomycetes</taxon>
        <taxon>Mycobacteriales</taxon>
        <taxon>Nocardiaceae</taxon>
        <taxon>Rhodococcus</taxon>
    </lineage>
</organism>
<dbReference type="EMBL" id="JBDLNV010000003">
    <property type="protein sequence ID" value="MFM1723872.1"/>
    <property type="molecule type" value="Genomic_DNA"/>
</dbReference>
<evidence type="ECO:0008006" key="3">
    <source>
        <dbReference type="Google" id="ProtNLM"/>
    </source>
</evidence>
<gene>
    <name evidence="1" type="ORF">ABEU20_002444</name>
</gene>
<proteinExistence type="predicted"/>
<keyword evidence="2" id="KW-1185">Reference proteome</keyword>
<dbReference type="Proteomes" id="UP001629745">
    <property type="component" value="Unassembled WGS sequence"/>
</dbReference>
<dbReference type="RefSeq" id="WP_420164417.1">
    <property type="nucleotide sequence ID" value="NZ_JBDLNV010000003.1"/>
</dbReference>
<name>A0ABW9FFC0_9NOCA</name>
<comment type="caution">
    <text evidence="1">The sequence shown here is derived from an EMBL/GenBank/DDBJ whole genome shotgun (WGS) entry which is preliminary data.</text>
</comment>